<evidence type="ECO:0000313" key="9">
    <source>
        <dbReference type="Proteomes" id="UP000637359"/>
    </source>
</evidence>
<comment type="pathway">
    <text evidence="2 6">Cofactor biosynthesis; molybdopterin biosynthesis.</text>
</comment>
<comment type="similarity">
    <text evidence="3 6">Belongs to the MoaB/Mog family.</text>
</comment>
<evidence type="ECO:0000256" key="5">
    <source>
        <dbReference type="ARBA" id="ARBA00023150"/>
    </source>
</evidence>
<protein>
    <recommendedName>
        <fullName evidence="4 6">Molybdenum cofactor biosynthesis protein B</fullName>
    </recommendedName>
</protein>
<dbReference type="RefSeq" id="WP_186870114.1">
    <property type="nucleotide sequence ID" value="NZ_JACOOL010000007.1"/>
</dbReference>
<dbReference type="PANTHER" id="PTHR43232:SF2">
    <property type="entry name" value="MOLYBDENUM COFACTOR BIOSYNTHESIS PROTEIN B"/>
    <property type="match status" value="1"/>
</dbReference>
<keyword evidence="5 6" id="KW-0501">Molybdenum cofactor biosynthesis</keyword>
<dbReference type="InterPro" id="IPR012245">
    <property type="entry name" value="MoaB"/>
</dbReference>
<evidence type="ECO:0000313" key="8">
    <source>
        <dbReference type="EMBL" id="MBC5637409.1"/>
    </source>
</evidence>
<evidence type="ECO:0000256" key="6">
    <source>
        <dbReference type="PIRNR" id="PIRNR006443"/>
    </source>
</evidence>
<evidence type="ECO:0000256" key="3">
    <source>
        <dbReference type="ARBA" id="ARBA00006112"/>
    </source>
</evidence>
<proteinExistence type="inferred from homology"/>
<reference evidence="8" key="1">
    <citation type="submission" date="2020-08" db="EMBL/GenBank/DDBJ databases">
        <title>Genome public.</title>
        <authorList>
            <person name="Liu C."/>
            <person name="Sun Q."/>
        </authorList>
    </citation>
    <scope>NUCLEOTIDE SEQUENCE</scope>
    <source>
        <strain evidence="8">BX22</strain>
    </source>
</reference>
<evidence type="ECO:0000259" key="7">
    <source>
        <dbReference type="SMART" id="SM00852"/>
    </source>
</evidence>
<sequence length="172" mass="19136">MLKEHRENERASVKCSVMTVSDTRTKETDKSGKLIIQLLEAEGHSITHYDIVRDEKRLIQEMVKGVTIRQDVEAVLINGGTGISNRDVTIEAIQPLFTKEIPGFGELFRMLSYQLDIGSASMLSRATAGVMNNRIVFSTPGSPKAVQLAMEKLILPELGHVLKEVTKDIDEK</sequence>
<dbReference type="SMART" id="SM00852">
    <property type="entry name" value="MoCF_biosynth"/>
    <property type="match status" value="1"/>
</dbReference>
<gene>
    <name evidence="8" type="ORF">H8S33_11390</name>
</gene>
<comment type="caution">
    <text evidence="8">The sequence shown here is derived from an EMBL/GenBank/DDBJ whole genome shotgun (WGS) entry which is preliminary data.</text>
</comment>
<organism evidence="8 9">
    <name type="scientific">Ornithinibacillus hominis</name>
    <dbReference type="NCBI Taxonomy" id="2763055"/>
    <lineage>
        <taxon>Bacteria</taxon>
        <taxon>Bacillati</taxon>
        <taxon>Bacillota</taxon>
        <taxon>Bacilli</taxon>
        <taxon>Bacillales</taxon>
        <taxon>Bacillaceae</taxon>
        <taxon>Ornithinibacillus</taxon>
    </lineage>
</organism>
<dbReference type="AlphaFoldDB" id="A0A923L6L3"/>
<dbReference type="PROSITE" id="PS01078">
    <property type="entry name" value="MOCF_BIOSYNTHESIS_1"/>
    <property type="match status" value="1"/>
</dbReference>
<dbReference type="Gene3D" id="3.40.980.10">
    <property type="entry name" value="MoaB/Mog-like domain"/>
    <property type="match status" value="1"/>
</dbReference>
<evidence type="ECO:0000256" key="2">
    <source>
        <dbReference type="ARBA" id="ARBA00005046"/>
    </source>
</evidence>
<keyword evidence="9" id="KW-1185">Reference proteome</keyword>
<accession>A0A923L6L3</accession>
<comment type="function">
    <text evidence="1 6">May be involved in the biosynthesis of molybdopterin.</text>
</comment>
<dbReference type="GO" id="GO:0005829">
    <property type="term" value="C:cytosol"/>
    <property type="evidence" value="ECO:0007669"/>
    <property type="project" value="TreeGrafter"/>
</dbReference>
<dbReference type="EMBL" id="JACOOL010000007">
    <property type="protein sequence ID" value="MBC5637409.1"/>
    <property type="molecule type" value="Genomic_DNA"/>
</dbReference>
<dbReference type="PANTHER" id="PTHR43232">
    <property type="entry name" value="MOLYBDENUM COFACTOR BIOSYNTHESIS PROTEIN B"/>
    <property type="match status" value="1"/>
</dbReference>
<dbReference type="InterPro" id="IPR008284">
    <property type="entry name" value="MoCF_biosynth_CS"/>
</dbReference>
<dbReference type="PIRSF" id="PIRSF006443">
    <property type="entry name" value="MoaB"/>
    <property type="match status" value="1"/>
</dbReference>
<feature type="domain" description="MoaB/Mog" evidence="7">
    <location>
        <begin position="16"/>
        <end position="161"/>
    </location>
</feature>
<dbReference type="GO" id="GO:0006777">
    <property type="term" value="P:Mo-molybdopterin cofactor biosynthetic process"/>
    <property type="evidence" value="ECO:0007669"/>
    <property type="project" value="UniProtKB-UniRule"/>
</dbReference>
<dbReference type="CDD" id="cd00886">
    <property type="entry name" value="MogA_MoaB"/>
    <property type="match status" value="1"/>
</dbReference>
<dbReference type="Pfam" id="PF00994">
    <property type="entry name" value="MoCF_biosynth"/>
    <property type="match status" value="1"/>
</dbReference>
<dbReference type="InterPro" id="IPR001453">
    <property type="entry name" value="MoaB/Mog_dom"/>
</dbReference>
<dbReference type="SUPFAM" id="SSF53218">
    <property type="entry name" value="Molybdenum cofactor biosynthesis proteins"/>
    <property type="match status" value="1"/>
</dbReference>
<dbReference type="InterPro" id="IPR036425">
    <property type="entry name" value="MoaB/Mog-like_dom_sf"/>
</dbReference>
<evidence type="ECO:0000256" key="1">
    <source>
        <dbReference type="ARBA" id="ARBA00003487"/>
    </source>
</evidence>
<evidence type="ECO:0000256" key="4">
    <source>
        <dbReference type="ARBA" id="ARBA00015262"/>
    </source>
</evidence>
<dbReference type="NCBIfam" id="TIGR00177">
    <property type="entry name" value="molyb_syn"/>
    <property type="match status" value="1"/>
</dbReference>
<dbReference type="FunFam" id="3.40.980.10:FF:000006">
    <property type="entry name" value="Molybdenum cofactor biosynthesis protein B"/>
    <property type="match status" value="1"/>
</dbReference>
<name>A0A923L6L3_9BACI</name>
<dbReference type="Proteomes" id="UP000637359">
    <property type="component" value="Unassembled WGS sequence"/>
</dbReference>